<organism evidence="2 3">
    <name type="scientific">Luteimonas chenhongjianii</name>
    <dbReference type="NCBI Taxonomy" id="2006110"/>
    <lineage>
        <taxon>Bacteria</taxon>
        <taxon>Pseudomonadati</taxon>
        <taxon>Pseudomonadota</taxon>
        <taxon>Gammaproteobacteria</taxon>
        <taxon>Lysobacterales</taxon>
        <taxon>Lysobacteraceae</taxon>
        <taxon>Luteimonas</taxon>
    </lineage>
</organism>
<reference evidence="3" key="1">
    <citation type="submission" date="2017-09" db="EMBL/GenBank/DDBJ databases">
        <title>Luteimonas liuhanmingii sp.nov., isolated from the intestinal contents of Tibetan Plateau Pika in Yushu, Qinghai Province, China.</title>
        <authorList>
            <person name="Gui Z."/>
        </authorList>
    </citation>
    <scope>NUCLEOTIDE SEQUENCE [LARGE SCALE GENOMIC DNA]</scope>
    <source>
        <strain evidence="3">100111</strain>
    </source>
</reference>
<evidence type="ECO:0000313" key="2">
    <source>
        <dbReference type="EMBL" id="ATD67821.1"/>
    </source>
</evidence>
<keyword evidence="3" id="KW-1185">Reference proteome</keyword>
<accession>A0A290XFH9</accession>
<dbReference type="OrthoDB" id="5955493at2"/>
<sequence>MAANPARAARIPPFPTRTCQRLAGAAAGLLGFVASALALHLLRPDLDPVASQMSLYLIGDRGALLQVAYVGLGPGVAALGWGRRRRICSRRAAARHF</sequence>
<keyword evidence="1" id="KW-0472">Membrane</keyword>
<dbReference type="RefSeq" id="WP_096298610.1">
    <property type="nucleotide sequence ID" value="NZ_CP023406.1"/>
</dbReference>
<dbReference type="KEGG" id="lum:CNR27_10600"/>
<gene>
    <name evidence="2" type="ORF">CNR27_10600</name>
</gene>
<dbReference type="Proteomes" id="UP000218968">
    <property type="component" value="Chromosome"/>
</dbReference>
<evidence type="ECO:0000256" key="1">
    <source>
        <dbReference type="SAM" id="Phobius"/>
    </source>
</evidence>
<feature type="transmembrane region" description="Helical" evidence="1">
    <location>
        <begin position="62"/>
        <end position="81"/>
    </location>
</feature>
<protein>
    <submittedName>
        <fullName evidence="2">Uncharacterized protein</fullName>
    </submittedName>
</protein>
<name>A0A290XFH9_9GAMM</name>
<keyword evidence="1" id="KW-1133">Transmembrane helix</keyword>
<proteinExistence type="predicted"/>
<dbReference type="EMBL" id="CP023406">
    <property type="protein sequence ID" value="ATD67821.1"/>
    <property type="molecule type" value="Genomic_DNA"/>
</dbReference>
<dbReference type="AlphaFoldDB" id="A0A290XFH9"/>
<keyword evidence="1" id="KW-0812">Transmembrane</keyword>
<evidence type="ECO:0000313" key="3">
    <source>
        <dbReference type="Proteomes" id="UP000218968"/>
    </source>
</evidence>